<dbReference type="SUPFAM" id="SSF117892">
    <property type="entry name" value="Band 7/SPFH domain"/>
    <property type="match status" value="1"/>
</dbReference>
<reference evidence="3 4" key="1">
    <citation type="submission" date="2023-12" db="EMBL/GenBank/DDBJ databases">
        <title>Genome sequencing and assembly of bacterial species from a model synthetic community.</title>
        <authorList>
            <person name="Hogle S.L."/>
        </authorList>
    </citation>
    <scope>NUCLEOTIDE SEQUENCE [LARGE SCALE GENOMIC DNA]</scope>
    <source>
        <strain evidence="3 4">HAMBI_3031</strain>
    </source>
</reference>
<dbReference type="InterPro" id="IPR036013">
    <property type="entry name" value="Band_7/SPFH_dom_sf"/>
</dbReference>
<evidence type="ECO:0000259" key="1">
    <source>
        <dbReference type="Pfam" id="PF09851"/>
    </source>
</evidence>
<organism evidence="3 4">
    <name type="scientific">Niabella yanshanensis</name>
    <dbReference type="NCBI Taxonomy" id="577386"/>
    <lineage>
        <taxon>Bacteria</taxon>
        <taxon>Pseudomonadati</taxon>
        <taxon>Bacteroidota</taxon>
        <taxon>Chitinophagia</taxon>
        <taxon>Chitinophagales</taxon>
        <taxon>Chitinophagaceae</taxon>
        <taxon>Niabella</taxon>
    </lineage>
</organism>
<proteinExistence type="predicted"/>
<evidence type="ECO:0000259" key="2">
    <source>
        <dbReference type="Pfam" id="PF13421"/>
    </source>
</evidence>
<feature type="domain" description="SHOCT" evidence="1">
    <location>
        <begin position="302"/>
        <end position="328"/>
    </location>
</feature>
<dbReference type="Gene3D" id="3.30.479.30">
    <property type="entry name" value="Band 7 domain"/>
    <property type="match status" value="1"/>
</dbReference>
<dbReference type="Pfam" id="PF09851">
    <property type="entry name" value="SHOCT"/>
    <property type="match status" value="1"/>
</dbReference>
<sequence length="331" mass="36627">MGLFDFIKNELIEVIEWVDSSDNTIIWKFQDKGNNIKSGAKLTVRESQVAVLMNEGEFGDVYNPGLHTLTTSNMPVITTLKSWKYGFNSPFKVDIYFINTRQFTDLKWGTSGPVLMRDPEFGQVRIRSFGNFAISIVDAKLFITEFAGTNPFVRVDAVEETLQGIVSSKFAEALAQANVTVLDLAANFQAIGEKIKPAFQKELDSYGIALEKFFIENVSLPEEVEKMLDKRTQLNILKGNLNDFNQMQGGIALEKLADNDAAGNMGGLGAGVLLNNLMGQATQPQQPQVENTGESKAAILETLKQLGELKAQGILTEEEFNAKKTELLSRL</sequence>
<dbReference type="PANTHER" id="PTHR37826">
    <property type="entry name" value="FLOTILLIN BAND_7_5 DOMAIN PROTEIN"/>
    <property type="match status" value="1"/>
</dbReference>
<dbReference type="InterPro" id="IPR033880">
    <property type="entry name" value="SPFH_YdjI"/>
</dbReference>
<dbReference type="PANTHER" id="PTHR37826:SF2">
    <property type="entry name" value="ZINC-RIBBON DOMAIN-CONTAINING PROTEIN"/>
    <property type="match status" value="1"/>
</dbReference>
<name>A0ABZ0WDI3_9BACT</name>
<dbReference type="RefSeq" id="WP_114789927.1">
    <property type="nucleotide sequence ID" value="NZ_CP139960.1"/>
</dbReference>
<dbReference type="CDD" id="cd03408">
    <property type="entry name" value="SPFH_like_u1"/>
    <property type="match status" value="1"/>
</dbReference>
<evidence type="ECO:0000313" key="3">
    <source>
        <dbReference type="EMBL" id="WQD40759.1"/>
    </source>
</evidence>
<dbReference type="InterPro" id="IPR018649">
    <property type="entry name" value="SHOCT"/>
</dbReference>
<dbReference type="Proteomes" id="UP001325680">
    <property type="component" value="Chromosome"/>
</dbReference>
<protein>
    <submittedName>
        <fullName evidence="3">SPFH domain-containing protein</fullName>
    </submittedName>
</protein>
<dbReference type="Pfam" id="PF13421">
    <property type="entry name" value="Band_7_1"/>
    <property type="match status" value="1"/>
</dbReference>
<dbReference type="EMBL" id="CP139960">
    <property type="protein sequence ID" value="WQD40759.1"/>
    <property type="molecule type" value="Genomic_DNA"/>
</dbReference>
<evidence type="ECO:0000313" key="4">
    <source>
        <dbReference type="Proteomes" id="UP001325680"/>
    </source>
</evidence>
<accession>A0ABZ0WDI3</accession>
<feature type="domain" description="SPFH" evidence="2">
    <location>
        <begin position="26"/>
        <end position="235"/>
    </location>
</feature>
<keyword evidence="4" id="KW-1185">Reference proteome</keyword>
<gene>
    <name evidence="3" type="ORF">U0035_11420</name>
</gene>